<sequence length="261" mass="28763">MGRPKIGLALGSGGARGFSHLGVLKVLEDSHIPIDYISGSSMGALIGSLYGAGQSIDHLYQMAKYSRRNYFLDVTVSKLGFFQGKRIEEYVRLFTYGKKLEDFSIPVSIIATDLHSGKRVIFTEGDAAKAVRASVSIPGIFVPAEIDKRLLVDGGVIKRVPITAVQEMGADITIAVDCAHYTPSTEVHSIYDVIIQSIDIMQNEVVKVKATNADIMLRPDVSRFSSRAFKNISEIIQEGEIIALQHINFIENKMNNWKENT</sequence>
<dbReference type="InterPro" id="IPR050301">
    <property type="entry name" value="NTE"/>
</dbReference>
<dbReference type="PANTHER" id="PTHR14226">
    <property type="entry name" value="NEUROPATHY TARGET ESTERASE/SWISS CHEESE D.MELANOGASTER"/>
    <property type="match status" value="1"/>
</dbReference>
<dbReference type="Gene3D" id="3.40.1090.10">
    <property type="entry name" value="Cytosolic phospholipase A2 catalytic domain"/>
    <property type="match status" value="1"/>
</dbReference>
<feature type="active site" description="Nucleophile" evidence="4">
    <location>
        <position position="41"/>
    </location>
</feature>
<evidence type="ECO:0000313" key="7">
    <source>
        <dbReference type="Proteomes" id="UP000199095"/>
    </source>
</evidence>
<proteinExistence type="predicted"/>
<evidence type="ECO:0000313" key="6">
    <source>
        <dbReference type="EMBL" id="SET85833.1"/>
    </source>
</evidence>
<dbReference type="STRING" id="237682.SAMN05421676_109108"/>
<evidence type="ECO:0000256" key="1">
    <source>
        <dbReference type="ARBA" id="ARBA00022801"/>
    </source>
</evidence>
<dbReference type="InterPro" id="IPR016035">
    <property type="entry name" value="Acyl_Trfase/lysoPLipase"/>
</dbReference>
<reference evidence="7" key="1">
    <citation type="submission" date="2016-10" db="EMBL/GenBank/DDBJ databases">
        <authorList>
            <person name="Varghese N."/>
            <person name="Submissions S."/>
        </authorList>
    </citation>
    <scope>NUCLEOTIDE SEQUENCE [LARGE SCALE GENOMIC DNA]</scope>
    <source>
        <strain evidence="7">CGMCC 1.3566</strain>
    </source>
</reference>
<feature type="active site" description="Proton acceptor" evidence="4">
    <location>
        <position position="153"/>
    </location>
</feature>
<dbReference type="Proteomes" id="UP000199095">
    <property type="component" value="Unassembled WGS sequence"/>
</dbReference>
<dbReference type="EMBL" id="FOHJ01000009">
    <property type="protein sequence ID" value="SET85833.1"/>
    <property type="molecule type" value="Genomic_DNA"/>
</dbReference>
<keyword evidence="2 4" id="KW-0442">Lipid degradation</keyword>
<accession>A0A1I0HRA7</accession>
<name>A0A1I0HRA7_9BACI</name>
<dbReference type="PANTHER" id="PTHR14226:SF76">
    <property type="entry name" value="NTE FAMILY PROTEIN RSSA"/>
    <property type="match status" value="1"/>
</dbReference>
<dbReference type="Pfam" id="PF01734">
    <property type="entry name" value="Patatin"/>
    <property type="match status" value="1"/>
</dbReference>
<dbReference type="GO" id="GO:0016042">
    <property type="term" value="P:lipid catabolic process"/>
    <property type="evidence" value="ECO:0007669"/>
    <property type="project" value="UniProtKB-UniRule"/>
</dbReference>
<gene>
    <name evidence="6" type="ORF">SAMN05421676_109108</name>
</gene>
<keyword evidence="3 4" id="KW-0443">Lipid metabolism</keyword>
<feature type="short sequence motif" description="DGA/G" evidence="4">
    <location>
        <begin position="153"/>
        <end position="155"/>
    </location>
</feature>
<dbReference type="RefSeq" id="WP_093136496.1">
    <property type="nucleotide sequence ID" value="NZ_FOHJ01000009.1"/>
</dbReference>
<dbReference type="AlphaFoldDB" id="A0A1I0HRA7"/>
<dbReference type="OrthoDB" id="9770965at2"/>
<evidence type="ECO:0000256" key="2">
    <source>
        <dbReference type="ARBA" id="ARBA00022963"/>
    </source>
</evidence>
<evidence type="ECO:0000259" key="5">
    <source>
        <dbReference type="PROSITE" id="PS51635"/>
    </source>
</evidence>
<dbReference type="SUPFAM" id="SSF52151">
    <property type="entry name" value="FabD/lysophospholipase-like"/>
    <property type="match status" value="1"/>
</dbReference>
<feature type="domain" description="PNPLA" evidence="5">
    <location>
        <begin position="8"/>
        <end position="166"/>
    </location>
</feature>
<keyword evidence="7" id="KW-1185">Reference proteome</keyword>
<dbReference type="GO" id="GO:0016787">
    <property type="term" value="F:hydrolase activity"/>
    <property type="evidence" value="ECO:0007669"/>
    <property type="project" value="UniProtKB-UniRule"/>
</dbReference>
<dbReference type="InterPro" id="IPR002641">
    <property type="entry name" value="PNPLA_dom"/>
</dbReference>
<feature type="short sequence motif" description="GXSXG" evidence="4">
    <location>
        <begin position="39"/>
        <end position="43"/>
    </location>
</feature>
<protein>
    <submittedName>
        <fullName evidence="6">NTE family protein</fullName>
    </submittedName>
</protein>
<comment type="caution">
    <text evidence="4">Lacks conserved residue(s) required for the propagation of feature annotation.</text>
</comment>
<keyword evidence="1 4" id="KW-0378">Hydrolase</keyword>
<evidence type="ECO:0000256" key="4">
    <source>
        <dbReference type="PROSITE-ProRule" id="PRU01161"/>
    </source>
</evidence>
<organism evidence="6 7">
    <name type="scientific">Salinibacillus kushneri</name>
    <dbReference type="NCBI Taxonomy" id="237682"/>
    <lineage>
        <taxon>Bacteria</taxon>
        <taxon>Bacillati</taxon>
        <taxon>Bacillota</taxon>
        <taxon>Bacilli</taxon>
        <taxon>Bacillales</taxon>
        <taxon>Bacillaceae</taxon>
        <taxon>Salinibacillus</taxon>
    </lineage>
</organism>
<dbReference type="PROSITE" id="PS51635">
    <property type="entry name" value="PNPLA"/>
    <property type="match status" value="1"/>
</dbReference>
<evidence type="ECO:0000256" key="3">
    <source>
        <dbReference type="ARBA" id="ARBA00023098"/>
    </source>
</evidence>